<dbReference type="Proteomes" id="UP001207468">
    <property type="component" value="Unassembled WGS sequence"/>
</dbReference>
<evidence type="ECO:0000313" key="2">
    <source>
        <dbReference type="Proteomes" id="UP001207468"/>
    </source>
</evidence>
<reference evidence="1" key="1">
    <citation type="submission" date="2021-03" db="EMBL/GenBank/DDBJ databases">
        <title>Evolutionary priming and transition to the ectomycorrhizal habit in an iconic lineage of mushroom-forming fungi: is preadaptation a requirement?</title>
        <authorList>
            <consortium name="DOE Joint Genome Institute"/>
            <person name="Looney B.P."/>
            <person name="Miyauchi S."/>
            <person name="Morin E."/>
            <person name="Drula E."/>
            <person name="Courty P.E."/>
            <person name="Chicoki N."/>
            <person name="Fauchery L."/>
            <person name="Kohler A."/>
            <person name="Kuo A."/>
            <person name="LaButti K."/>
            <person name="Pangilinan J."/>
            <person name="Lipzen A."/>
            <person name="Riley R."/>
            <person name="Andreopoulos W."/>
            <person name="He G."/>
            <person name="Johnson J."/>
            <person name="Barry K.W."/>
            <person name="Grigoriev I.V."/>
            <person name="Nagy L."/>
            <person name="Hibbett D."/>
            <person name="Henrissat B."/>
            <person name="Matheny P.B."/>
            <person name="Labbe J."/>
            <person name="Martin A.F."/>
        </authorList>
    </citation>
    <scope>NUCLEOTIDE SEQUENCE</scope>
    <source>
        <strain evidence="1">BPL698</strain>
    </source>
</reference>
<dbReference type="EMBL" id="JAGFNK010000004">
    <property type="protein sequence ID" value="KAI9512958.1"/>
    <property type="molecule type" value="Genomic_DNA"/>
</dbReference>
<gene>
    <name evidence="1" type="ORF">F5148DRAFT_560375</name>
</gene>
<name>A0ACC0UMR7_9AGAM</name>
<proteinExistence type="predicted"/>
<sequence length="318" mass="31771">MNGKSTSERGSRRTAATSFSASVYSSKNWTCIGCIGSCEGKSLDGVTSEGATWVRRVVLCTLLAPVAGVAAPGDPPTAGDEVAGANGNLGVVPKTTGGFVPKRGPAVSLESVTGASEPGSGFGKRLNVPSLIPANGLGTAVVMGCFVASSVVDFVMGFGKAPSEKLFKSSVGAGVTTCAVAAEAEAVLSRGTPFVVSSGGVFGLAAADEDGALKGWSAKGSSLTGGSVVTMISAGGGEGGALEAPSHCPNGVFGDAGRGLSEGFSPLTSSSSPPDTGVFARGELRSGRVLGLPRLPAETWGRRKRWGCGRRLLKWSLQ</sequence>
<accession>A0ACC0UMR7</accession>
<organism evidence="1 2">
    <name type="scientific">Russula earlei</name>
    <dbReference type="NCBI Taxonomy" id="71964"/>
    <lineage>
        <taxon>Eukaryota</taxon>
        <taxon>Fungi</taxon>
        <taxon>Dikarya</taxon>
        <taxon>Basidiomycota</taxon>
        <taxon>Agaricomycotina</taxon>
        <taxon>Agaricomycetes</taxon>
        <taxon>Russulales</taxon>
        <taxon>Russulaceae</taxon>
        <taxon>Russula</taxon>
    </lineage>
</organism>
<keyword evidence="2" id="KW-1185">Reference proteome</keyword>
<evidence type="ECO:0000313" key="1">
    <source>
        <dbReference type="EMBL" id="KAI9512958.1"/>
    </source>
</evidence>
<comment type="caution">
    <text evidence="1">The sequence shown here is derived from an EMBL/GenBank/DDBJ whole genome shotgun (WGS) entry which is preliminary data.</text>
</comment>
<protein>
    <submittedName>
        <fullName evidence="1">Uncharacterized protein</fullName>
    </submittedName>
</protein>